<protein>
    <submittedName>
        <fullName evidence="3">Uncharacterized protein</fullName>
    </submittedName>
</protein>
<evidence type="ECO:0000313" key="5">
    <source>
        <dbReference type="Proteomes" id="UP000077755"/>
    </source>
</evidence>
<dbReference type="PANTHER" id="PTHR36030:SF1">
    <property type="entry name" value="CALMODULIN-BINDING DOMAIN-CONTAINING PROTEIN"/>
    <property type="match status" value="1"/>
</dbReference>
<dbReference type="EMBL" id="CP093344">
    <property type="protein sequence ID" value="WOG88666.1"/>
    <property type="molecule type" value="Genomic_DNA"/>
</dbReference>
<dbReference type="EMBL" id="LNRQ01000002">
    <property type="protein sequence ID" value="KZN06160.1"/>
    <property type="molecule type" value="Genomic_DNA"/>
</dbReference>
<sequence>MESGQQKLKGMMKSKLVMSFYKASKPSPPPSQAGSVRSSLSTQKVATFTKQKSFGRSDGYVHGPDGGGGDRGVDNKASSYISYVKERRILEELVVTKNIGMKDQDKSTK</sequence>
<keyword evidence="5" id="KW-1185">Reference proteome</keyword>
<reference evidence="3" key="1">
    <citation type="journal article" date="2016" name="Nat. Genet.">
        <title>A high-quality carrot genome assembly provides new insights into carotenoid accumulation and asterid genome evolution.</title>
        <authorList>
            <person name="Iorizzo M."/>
            <person name="Ellison S."/>
            <person name="Senalik D."/>
            <person name="Zeng P."/>
            <person name="Satapoomin P."/>
            <person name="Huang J."/>
            <person name="Bowman M."/>
            <person name="Iovene M."/>
            <person name="Sanseverino W."/>
            <person name="Cavagnaro P."/>
            <person name="Yildiz M."/>
            <person name="Macko-Podgorni A."/>
            <person name="Moranska E."/>
            <person name="Grzebelus E."/>
            <person name="Grzebelus D."/>
            <person name="Ashrafi H."/>
            <person name="Zheng Z."/>
            <person name="Cheng S."/>
            <person name="Spooner D."/>
            <person name="Van Deynze A."/>
            <person name="Simon P."/>
        </authorList>
    </citation>
    <scope>NUCLEOTIDE SEQUENCE [LARGE SCALE GENOMIC DNA]</scope>
    <source>
        <tissue evidence="3">Leaf</tissue>
    </source>
</reference>
<feature type="region of interest" description="Disordered" evidence="1">
    <location>
        <begin position="22"/>
        <end position="75"/>
    </location>
</feature>
<dbReference type="Proteomes" id="UP000077755">
    <property type="component" value="Chromosome 2"/>
</dbReference>
<organism evidence="3">
    <name type="scientific">Daucus carota subsp. sativus</name>
    <name type="common">Carrot</name>
    <dbReference type="NCBI Taxonomy" id="79200"/>
    <lineage>
        <taxon>Eukaryota</taxon>
        <taxon>Viridiplantae</taxon>
        <taxon>Streptophyta</taxon>
        <taxon>Embryophyta</taxon>
        <taxon>Tracheophyta</taxon>
        <taxon>Spermatophyta</taxon>
        <taxon>Magnoliopsida</taxon>
        <taxon>eudicotyledons</taxon>
        <taxon>Gunneridae</taxon>
        <taxon>Pentapetalae</taxon>
        <taxon>asterids</taxon>
        <taxon>campanulids</taxon>
        <taxon>Apiales</taxon>
        <taxon>Apiaceae</taxon>
        <taxon>Apioideae</taxon>
        <taxon>Scandiceae</taxon>
        <taxon>Daucinae</taxon>
        <taxon>Daucus</taxon>
        <taxon>Daucus sect. Daucus</taxon>
    </lineage>
</organism>
<dbReference type="Gramene" id="KZN06158">
    <property type="protein sequence ID" value="KZN06158"/>
    <property type="gene ID" value="DCAR_006995"/>
</dbReference>
<accession>A0A166E6I6</accession>
<dbReference type="PANTHER" id="PTHR36030">
    <property type="entry name" value="CALMODULIN-BINDING DOMAIN-CONTAINING PROTEIN"/>
    <property type="match status" value="1"/>
</dbReference>
<reference evidence="4" key="2">
    <citation type="submission" date="2022-03" db="EMBL/GenBank/DDBJ databases">
        <title>Draft title - Genomic analysis of global carrot germplasm unveils the trajectory of domestication and the origin of high carotenoid orange carrot.</title>
        <authorList>
            <person name="Iorizzo M."/>
            <person name="Ellison S."/>
            <person name="Senalik D."/>
            <person name="Macko-Podgorni A."/>
            <person name="Grzebelus D."/>
            <person name="Bostan H."/>
            <person name="Rolling W."/>
            <person name="Curaba J."/>
            <person name="Simon P."/>
        </authorList>
    </citation>
    <scope>NUCLEOTIDE SEQUENCE</scope>
    <source>
        <tissue evidence="4">Leaf</tissue>
    </source>
</reference>
<dbReference type="EMBL" id="LNRQ01000002">
    <property type="protein sequence ID" value="KZN06158.1"/>
    <property type="molecule type" value="Genomic_DNA"/>
</dbReference>
<proteinExistence type="predicted"/>
<name>A0A166E6I6_DAUCS</name>
<evidence type="ECO:0000256" key="1">
    <source>
        <dbReference type="SAM" id="MobiDB-lite"/>
    </source>
</evidence>
<gene>
    <name evidence="2" type="ORF">DCAR_006995</name>
    <name evidence="3" type="ORF">DCAR_006997</name>
    <name evidence="4" type="ORF">DCAR_0207901</name>
</gene>
<evidence type="ECO:0000313" key="4">
    <source>
        <dbReference type="EMBL" id="WOG88666.1"/>
    </source>
</evidence>
<evidence type="ECO:0000313" key="2">
    <source>
        <dbReference type="EMBL" id="KZN06158.1"/>
    </source>
</evidence>
<evidence type="ECO:0000313" key="3">
    <source>
        <dbReference type="EMBL" id="KZN06160.1"/>
    </source>
</evidence>
<dbReference type="AlphaFoldDB" id="A0A166E6I6"/>
<feature type="compositionally biased region" description="Polar residues" evidence="1">
    <location>
        <begin position="32"/>
        <end position="54"/>
    </location>
</feature>
<dbReference type="Gramene" id="KZN06160">
    <property type="protein sequence ID" value="KZN06160"/>
    <property type="gene ID" value="DCAR_006997"/>
</dbReference>